<sequence length="368" mass="41319">MIAMRRSLEIGAALDQVRRTGGQAWMATLTVRHHASHSLDQVWEAVSAGWREVVGTHAWTGTKARTKRVKGKLYEYPEKQGDRDRLGIGGTIRAVEVTWGDPKEGGSGWHVHIHTVICSYRPISEAVTCRVVADLLDIDVDDVTDVHRQFVAGGYLGYSWFYRWTKGVVKAGMPTPGSSGFDLRPVDDGGADFIGSYLQKATMDVAAKIGAEVAGGVNTKEARGRNITPFEYLNDLVESDNVPRWFWKNPRTWDAWLEDDGLAVADMENGEVNTVSIPAHWRIWLEWEQASKGKRQILWSQRTDDDVATARQKWWNEVLDARGREQTDQEIADQELDGGLVAEIHSSTWWRHMVHRPRACLTISAATS</sequence>
<dbReference type="Proteomes" id="UP000244989">
    <property type="component" value="Unassembled WGS sequence"/>
</dbReference>
<comment type="caution">
    <text evidence="1">The sequence shown here is derived from an EMBL/GenBank/DDBJ whole genome shotgun (WGS) entry which is preliminary data.</text>
</comment>
<name>A0A2U1T7R5_9CORY</name>
<accession>A0A2U1T7R5</accession>
<evidence type="ECO:0000313" key="2">
    <source>
        <dbReference type="Proteomes" id="UP000244989"/>
    </source>
</evidence>
<organism evidence="1 2">
    <name type="scientific">Corynebacterium yudongzhengii</name>
    <dbReference type="NCBI Taxonomy" id="2080740"/>
    <lineage>
        <taxon>Bacteria</taxon>
        <taxon>Bacillati</taxon>
        <taxon>Actinomycetota</taxon>
        <taxon>Actinomycetes</taxon>
        <taxon>Mycobacteriales</taxon>
        <taxon>Corynebacteriaceae</taxon>
        <taxon>Corynebacterium</taxon>
    </lineage>
</organism>
<dbReference type="KEGG" id="cyz:C3B44_08235"/>
<evidence type="ECO:0008006" key="3">
    <source>
        <dbReference type="Google" id="ProtNLM"/>
    </source>
</evidence>
<evidence type="ECO:0000313" key="1">
    <source>
        <dbReference type="EMBL" id="PWC02039.1"/>
    </source>
</evidence>
<dbReference type="AlphaFoldDB" id="A0A2U1T7R5"/>
<reference evidence="2" key="1">
    <citation type="submission" date="2018-04" db="EMBL/GenBank/DDBJ databases">
        <authorList>
            <person name="Liu S."/>
            <person name="Wang Z."/>
            <person name="Li J."/>
        </authorList>
    </citation>
    <scope>NUCLEOTIDE SEQUENCE [LARGE SCALE GENOMIC DNA]</scope>
    <source>
        <strain evidence="2">2189</strain>
    </source>
</reference>
<keyword evidence="2" id="KW-1185">Reference proteome</keyword>
<proteinExistence type="predicted"/>
<gene>
    <name evidence="1" type="ORF">DF222_04140</name>
</gene>
<protein>
    <recommendedName>
        <fullName evidence="3">Replication protein</fullName>
    </recommendedName>
</protein>
<dbReference type="EMBL" id="QEEZ01000006">
    <property type="protein sequence ID" value="PWC02039.1"/>
    <property type="molecule type" value="Genomic_DNA"/>
</dbReference>